<keyword evidence="1" id="KW-0132">Cell division</keyword>
<name>A0ABW1Z9B0_9BACT</name>
<keyword evidence="2" id="KW-1185">Reference proteome</keyword>
<accession>A0ABW1Z9B0</accession>
<dbReference type="Proteomes" id="UP001596391">
    <property type="component" value="Unassembled WGS sequence"/>
</dbReference>
<evidence type="ECO:0000313" key="1">
    <source>
        <dbReference type="EMBL" id="MFC6645991.1"/>
    </source>
</evidence>
<comment type="caution">
    <text evidence="1">The sequence shown here is derived from an EMBL/GenBank/DDBJ whole genome shotgun (WGS) entry which is preliminary data.</text>
</comment>
<dbReference type="CDD" id="cd07820">
    <property type="entry name" value="SRPBCC_3"/>
    <property type="match status" value="1"/>
</dbReference>
<dbReference type="SUPFAM" id="SSF55961">
    <property type="entry name" value="Bet v1-like"/>
    <property type="match status" value="1"/>
</dbReference>
<organism evidence="1 2">
    <name type="scientific">Granulicella cerasi</name>
    <dbReference type="NCBI Taxonomy" id="741063"/>
    <lineage>
        <taxon>Bacteria</taxon>
        <taxon>Pseudomonadati</taxon>
        <taxon>Acidobacteriota</taxon>
        <taxon>Terriglobia</taxon>
        <taxon>Terriglobales</taxon>
        <taxon>Acidobacteriaceae</taxon>
        <taxon>Granulicella</taxon>
    </lineage>
</organism>
<dbReference type="GO" id="GO:0051301">
    <property type="term" value="P:cell division"/>
    <property type="evidence" value="ECO:0007669"/>
    <property type="project" value="UniProtKB-KW"/>
</dbReference>
<dbReference type="RefSeq" id="WP_263369693.1">
    <property type="nucleotide sequence ID" value="NZ_JAGSYD010000001.1"/>
</dbReference>
<evidence type="ECO:0000313" key="2">
    <source>
        <dbReference type="Proteomes" id="UP001596391"/>
    </source>
</evidence>
<proteinExistence type="predicted"/>
<keyword evidence="1" id="KW-0131">Cell cycle</keyword>
<gene>
    <name evidence="1" type="ORF">ACFQBQ_10445</name>
</gene>
<dbReference type="EMBL" id="JBHSWI010000001">
    <property type="protein sequence ID" value="MFC6645991.1"/>
    <property type="molecule type" value="Genomic_DNA"/>
</dbReference>
<protein>
    <submittedName>
        <fullName evidence="1">Cell division protein</fullName>
    </submittedName>
</protein>
<dbReference type="Gene3D" id="3.30.530.20">
    <property type="match status" value="1"/>
</dbReference>
<sequence length="162" mass="18374">MQTVTLTTKIAAPIERCFLLSLSIDLHQQSASATGERAIAGVTHGIIGANETVKWRGKHFGLWLTHTTIISGYESPRWFQDSMMHGLFKSFVHDHYIEPQRDGSTLMRDELSFAAPLGLLGTLVEKIELREHMRSFLIERNDVIRRVAESGDEWQQYLPPAL</sequence>
<dbReference type="InterPro" id="IPR023393">
    <property type="entry name" value="START-like_dom_sf"/>
</dbReference>
<reference evidence="2" key="1">
    <citation type="journal article" date="2019" name="Int. J. Syst. Evol. Microbiol.">
        <title>The Global Catalogue of Microorganisms (GCM) 10K type strain sequencing project: providing services to taxonomists for standard genome sequencing and annotation.</title>
        <authorList>
            <consortium name="The Broad Institute Genomics Platform"/>
            <consortium name="The Broad Institute Genome Sequencing Center for Infectious Disease"/>
            <person name="Wu L."/>
            <person name="Ma J."/>
        </authorList>
    </citation>
    <scope>NUCLEOTIDE SEQUENCE [LARGE SCALE GENOMIC DNA]</scope>
    <source>
        <strain evidence="2">CGMCC 1.16026</strain>
    </source>
</reference>